<name>A0A917G7A7_9NOCA</name>
<dbReference type="Gene3D" id="3.40.50.1820">
    <property type="entry name" value="alpha/beta hydrolase"/>
    <property type="match status" value="1"/>
</dbReference>
<evidence type="ECO:0000259" key="1">
    <source>
        <dbReference type="Pfam" id="PF12697"/>
    </source>
</evidence>
<comment type="caution">
    <text evidence="2">The sequence shown here is derived from an EMBL/GenBank/DDBJ whole genome shotgun (WGS) entry which is preliminary data.</text>
</comment>
<reference evidence="2" key="2">
    <citation type="submission" date="2020-09" db="EMBL/GenBank/DDBJ databases">
        <authorList>
            <person name="Sun Q."/>
            <person name="Sedlacek I."/>
        </authorList>
    </citation>
    <scope>NUCLEOTIDE SEQUENCE</scope>
    <source>
        <strain evidence="2">CCM 7905</strain>
    </source>
</reference>
<dbReference type="PANTHER" id="PTHR43433">
    <property type="entry name" value="HYDROLASE, ALPHA/BETA FOLD FAMILY PROTEIN"/>
    <property type="match status" value="1"/>
</dbReference>
<dbReference type="PANTHER" id="PTHR43433:SF4">
    <property type="entry name" value="NON-HEME CHLOROPEROXIDASE-RELATED"/>
    <property type="match status" value="1"/>
</dbReference>
<dbReference type="GO" id="GO:0016787">
    <property type="term" value="F:hydrolase activity"/>
    <property type="evidence" value="ECO:0007669"/>
    <property type="project" value="UniProtKB-KW"/>
</dbReference>
<keyword evidence="2" id="KW-0378">Hydrolase</keyword>
<dbReference type="Proteomes" id="UP000654257">
    <property type="component" value="Unassembled WGS sequence"/>
</dbReference>
<dbReference type="SUPFAM" id="SSF53474">
    <property type="entry name" value="alpha/beta-Hydrolases"/>
    <property type="match status" value="1"/>
</dbReference>
<dbReference type="Pfam" id="PF12697">
    <property type="entry name" value="Abhydrolase_6"/>
    <property type="match status" value="1"/>
</dbReference>
<dbReference type="AlphaFoldDB" id="A0A917G7A7"/>
<organism evidence="2 3">
    <name type="scientific">Rhodococcoides trifolii</name>
    <dbReference type="NCBI Taxonomy" id="908250"/>
    <lineage>
        <taxon>Bacteria</taxon>
        <taxon>Bacillati</taxon>
        <taxon>Actinomycetota</taxon>
        <taxon>Actinomycetes</taxon>
        <taxon>Mycobacteriales</taxon>
        <taxon>Nocardiaceae</taxon>
        <taxon>Rhodococcoides</taxon>
    </lineage>
</organism>
<feature type="domain" description="AB hydrolase-1" evidence="1">
    <location>
        <begin position="7"/>
        <end position="220"/>
    </location>
</feature>
<reference evidence="2" key="1">
    <citation type="journal article" date="2014" name="Int. J. Syst. Evol. Microbiol.">
        <title>Complete genome sequence of Corynebacterium casei LMG S-19264T (=DSM 44701T), isolated from a smear-ripened cheese.</title>
        <authorList>
            <consortium name="US DOE Joint Genome Institute (JGI-PGF)"/>
            <person name="Walter F."/>
            <person name="Albersmeier A."/>
            <person name="Kalinowski J."/>
            <person name="Ruckert C."/>
        </authorList>
    </citation>
    <scope>NUCLEOTIDE SEQUENCE</scope>
    <source>
        <strain evidence="2">CCM 7905</strain>
    </source>
</reference>
<dbReference type="PRINTS" id="PR00111">
    <property type="entry name" value="ABHYDROLASE"/>
</dbReference>
<gene>
    <name evidence="2" type="ORF">GCM10007304_45670</name>
</gene>
<dbReference type="InterPro" id="IPR050471">
    <property type="entry name" value="AB_hydrolase"/>
</dbReference>
<evidence type="ECO:0000313" key="3">
    <source>
        <dbReference type="Proteomes" id="UP000654257"/>
    </source>
</evidence>
<proteinExistence type="predicted"/>
<dbReference type="InterPro" id="IPR000073">
    <property type="entry name" value="AB_hydrolase_1"/>
</dbReference>
<sequence>MTAAAPLVFVPALGSDDRLWRPVADRLSATQETIVVRGEGNSMEAMADSVLAQAPDRFYLAGNSMGGYVSLEIALRLSPRVLGLALLNSSAVAADAGRRENSLRLIEMVTHGAFDEAVTLISTAVGRGLPGVAELAASMARDLGPEVFVAQQIAVMTRRDRREELSLLTLPTLVIAGTEDAITPEMLGEEIADAVQGAELTVLDGVGHLSTVEAPDAVAERLGRWLDHARAISDTTTADSRS</sequence>
<protein>
    <submittedName>
        <fullName evidence="2">Hydrolase</fullName>
    </submittedName>
</protein>
<accession>A0A917G7A7</accession>
<dbReference type="EMBL" id="BMCU01000006">
    <property type="protein sequence ID" value="GGG26731.1"/>
    <property type="molecule type" value="Genomic_DNA"/>
</dbReference>
<dbReference type="RefSeq" id="WP_188547343.1">
    <property type="nucleotide sequence ID" value="NZ_BMCU01000006.1"/>
</dbReference>
<keyword evidence="3" id="KW-1185">Reference proteome</keyword>
<evidence type="ECO:0000313" key="2">
    <source>
        <dbReference type="EMBL" id="GGG26731.1"/>
    </source>
</evidence>
<dbReference type="InterPro" id="IPR029058">
    <property type="entry name" value="AB_hydrolase_fold"/>
</dbReference>